<organism evidence="2 3">
    <name type="scientific">Echinococcus multilocularis</name>
    <name type="common">Fox tapeworm</name>
    <dbReference type="NCBI Taxonomy" id="6211"/>
    <lineage>
        <taxon>Eukaryota</taxon>
        <taxon>Metazoa</taxon>
        <taxon>Spiralia</taxon>
        <taxon>Lophotrochozoa</taxon>
        <taxon>Platyhelminthes</taxon>
        <taxon>Cestoda</taxon>
        <taxon>Eucestoda</taxon>
        <taxon>Cyclophyllidea</taxon>
        <taxon>Taeniidae</taxon>
        <taxon>Echinococcus</taxon>
    </lineage>
</organism>
<keyword evidence="1" id="KW-0472">Membrane</keyword>
<feature type="transmembrane region" description="Helical" evidence="1">
    <location>
        <begin position="12"/>
        <end position="35"/>
    </location>
</feature>
<keyword evidence="1" id="KW-1133">Transmembrane helix</keyword>
<accession>A0A068YE01</accession>
<keyword evidence="1" id="KW-0812">Transmembrane</keyword>
<evidence type="ECO:0000313" key="2">
    <source>
        <dbReference type="EMBL" id="CDS40572.1"/>
    </source>
</evidence>
<evidence type="ECO:0000256" key="1">
    <source>
        <dbReference type="SAM" id="Phobius"/>
    </source>
</evidence>
<proteinExistence type="predicted"/>
<sequence>MICLASRLRDILLSNMSCLCAFFILHACAAFINALKLLGGCAEPPLLLPHPTNIPHFSRSHCVIMKNK</sequence>
<reference evidence="2" key="2">
    <citation type="submission" date="2015-11" db="EMBL/GenBank/DDBJ databases">
        <authorList>
            <person name="Zhang Y."/>
            <person name="Guo Z."/>
        </authorList>
    </citation>
    <scope>NUCLEOTIDE SEQUENCE</scope>
</reference>
<gene>
    <name evidence="2" type="ORF">EmuJ_000816700</name>
</gene>
<evidence type="ECO:0000313" key="3">
    <source>
        <dbReference type="Proteomes" id="UP000017246"/>
    </source>
</evidence>
<name>A0A068YE01_ECHMU</name>
<dbReference type="Proteomes" id="UP000017246">
    <property type="component" value="Unassembled WGS sequence"/>
</dbReference>
<dbReference type="AlphaFoldDB" id="A0A068YE01"/>
<protein>
    <submittedName>
        <fullName evidence="2">Expressed protein</fullName>
    </submittedName>
</protein>
<dbReference type="EMBL" id="LN902841">
    <property type="protein sequence ID" value="CDS40572.1"/>
    <property type="molecule type" value="Genomic_DNA"/>
</dbReference>
<keyword evidence="3" id="KW-1185">Reference proteome</keyword>
<reference evidence="2" key="1">
    <citation type="journal article" date="2013" name="Nature">
        <title>The genomes of four tapeworm species reveal adaptations to parasitism.</title>
        <authorList>
            <person name="Tsai I.J."/>
            <person name="Zarowiecki M."/>
            <person name="Holroyd N."/>
            <person name="Garciarrubio A."/>
            <person name="Sanchez-Flores A."/>
            <person name="Brooks K.L."/>
            <person name="Tracey A."/>
            <person name="Bobes R.J."/>
            <person name="Fragoso G."/>
            <person name="Sciutto E."/>
            <person name="Aslett M."/>
            <person name="Beasley H."/>
            <person name="Bennett H.M."/>
            <person name="Cai J."/>
            <person name="Camicia F."/>
            <person name="Clark R."/>
            <person name="Cucher M."/>
            <person name="De Silva N."/>
            <person name="Day T.A."/>
            <person name="Deplazes P."/>
            <person name="Estrada K."/>
            <person name="Fernandez C."/>
            <person name="Holland P.W."/>
            <person name="Hou J."/>
            <person name="Hu S."/>
            <person name="Huckvale T."/>
            <person name="Hung S.S."/>
            <person name="Kamenetzky L."/>
            <person name="Keane J.A."/>
            <person name="Kiss F."/>
            <person name="Koziol U."/>
            <person name="Lambert O."/>
            <person name="Liu K."/>
            <person name="Luo X."/>
            <person name="Luo Y."/>
            <person name="Macchiaroli N."/>
            <person name="Nichol S."/>
            <person name="Paps J."/>
            <person name="Parkinson J."/>
            <person name="Pouchkina-Stantcheva N."/>
            <person name="Riddiford N."/>
            <person name="Rosenzvit M."/>
            <person name="Salinas G."/>
            <person name="Wasmuth J.D."/>
            <person name="Zamanian M."/>
            <person name="Zheng Y."/>
            <person name="Cai X."/>
            <person name="Soberon X."/>
            <person name="Olson P.D."/>
            <person name="Laclette J.P."/>
            <person name="Brehm K."/>
            <person name="Berriman M."/>
            <person name="Garciarrubio A."/>
            <person name="Bobes R.J."/>
            <person name="Fragoso G."/>
            <person name="Sanchez-Flores A."/>
            <person name="Estrada K."/>
            <person name="Cevallos M.A."/>
            <person name="Morett E."/>
            <person name="Gonzalez V."/>
            <person name="Portillo T."/>
            <person name="Ochoa-Leyva A."/>
            <person name="Jose M.V."/>
            <person name="Sciutto E."/>
            <person name="Landa A."/>
            <person name="Jimenez L."/>
            <person name="Valdes V."/>
            <person name="Carrero J.C."/>
            <person name="Larralde C."/>
            <person name="Morales-Montor J."/>
            <person name="Limon-Lason J."/>
            <person name="Soberon X."/>
            <person name="Laclette J.P."/>
        </authorList>
    </citation>
    <scope>NUCLEOTIDE SEQUENCE [LARGE SCALE GENOMIC DNA]</scope>
</reference>